<comment type="similarity">
    <text evidence="4">Belongs to the cyclophilin-type PPIase family.</text>
</comment>
<dbReference type="SUPFAM" id="SSF50891">
    <property type="entry name" value="Cyclophilin-like"/>
    <property type="match status" value="1"/>
</dbReference>
<evidence type="ECO:0000256" key="1">
    <source>
        <dbReference type="ARBA" id="ARBA00000971"/>
    </source>
</evidence>
<proteinExistence type="inferred from homology"/>
<dbReference type="PANTHER" id="PTHR11071:SF561">
    <property type="entry name" value="PEPTIDYL-PROLYL CIS-TRANS ISOMERASE D-RELATED"/>
    <property type="match status" value="1"/>
</dbReference>
<dbReference type="GO" id="GO:0006457">
    <property type="term" value="P:protein folding"/>
    <property type="evidence" value="ECO:0007669"/>
    <property type="project" value="TreeGrafter"/>
</dbReference>
<dbReference type="InterPro" id="IPR029000">
    <property type="entry name" value="Cyclophilin-like_dom_sf"/>
</dbReference>
<comment type="caution">
    <text evidence="6">The sequence shown here is derived from an EMBL/GenBank/DDBJ whole genome shotgun (WGS) entry which is preliminary data.</text>
</comment>
<dbReference type="STRING" id="74557.A0A1W0A7N9"/>
<evidence type="ECO:0000256" key="2">
    <source>
        <dbReference type="ARBA" id="ARBA00023110"/>
    </source>
</evidence>
<keyword evidence="3 4" id="KW-0413">Isomerase</keyword>
<evidence type="ECO:0000256" key="4">
    <source>
        <dbReference type="RuleBase" id="RU363019"/>
    </source>
</evidence>
<comment type="catalytic activity">
    <reaction evidence="1 4">
        <text>[protein]-peptidylproline (omega=180) = [protein]-peptidylproline (omega=0)</text>
        <dbReference type="Rhea" id="RHEA:16237"/>
        <dbReference type="Rhea" id="RHEA-COMP:10747"/>
        <dbReference type="Rhea" id="RHEA-COMP:10748"/>
        <dbReference type="ChEBI" id="CHEBI:83833"/>
        <dbReference type="ChEBI" id="CHEBI:83834"/>
        <dbReference type="EC" id="5.2.1.8"/>
    </reaction>
</comment>
<dbReference type="GO" id="GO:0003755">
    <property type="term" value="F:peptidyl-prolyl cis-trans isomerase activity"/>
    <property type="evidence" value="ECO:0007669"/>
    <property type="project" value="UniProtKB-UniRule"/>
</dbReference>
<feature type="domain" description="PPIase cyclophilin-type" evidence="5">
    <location>
        <begin position="54"/>
        <end position="210"/>
    </location>
</feature>
<accession>A0A1W0A7N9</accession>
<name>A0A1W0A7N9_9STRA</name>
<dbReference type="Proteomes" id="UP000243217">
    <property type="component" value="Unassembled WGS sequence"/>
</dbReference>
<evidence type="ECO:0000313" key="7">
    <source>
        <dbReference type="Proteomes" id="UP000243217"/>
    </source>
</evidence>
<keyword evidence="7" id="KW-1185">Reference proteome</keyword>
<comment type="function">
    <text evidence="4">PPIases accelerate the folding of proteins. It catalyzes the cis-trans isomerization of proline imidic peptide bonds in oligopeptides.</text>
</comment>
<dbReference type="Pfam" id="PF00160">
    <property type="entry name" value="Pro_isomerase"/>
    <property type="match status" value="1"/>
</dbReference>
<evidence type="ECO:0000313" key="6">
    <source>
        <dbReference type="EMBL" id="OQS06238.1"/>
    </source>
</evidence>
<dbReference type="GO" id="GO:0005737">
    <property type="term" value="C:cytoplasm"/>
    <property type="evidence" value="ECO:0007669"/>
    <property type="project" value="TreeGrafter"/>
</dbReference>
<evidence type="ECO:0000259" key="5">
    <source>
        <dbReference type="PROSITE" id="PS50072"/>
    </source>
</evidence>
<dbReference type="PRINTS" id="PR00153">
    <property type="entry name" value="CSAPPISMRASE"/>
</dbReference>
<dbReference type="EC" id="5.2.1.8" evidence="4"/>
<evidence type="ECO:0000256" key="3">
    <source>
        <dbReference type="ARBA" id="ARBA00023235"/>
    </source>
</evidence>
<dbReference type="OrthoDB" id="193499at2759"/>
<reference evidence="6 7" key="1">
    <citation type="journal article" date="2014" name="Genome Biol. Evol.">
        <title>The secreted proteins of Achlya hypogyna and Thraustotheca clavata identify the ancestral oomycete secretome and reveal gene acquisitions by horizontal gene transfer.</title>
        <authorList>
            <person name="Misner I."/>
            <person name="Blouin N."/>
            <person name="Leonard G."/>
            <person name="Richards T.A."/>
            <person name="Lane C.E."/>
        </authorList>
    </citation>
    <scope>NUCLEOTIDE SEQUENCE [LARGE SCALE GENOMIC DNA]</scope>
    <source>
        <strain evidence="6 7">ATCC 34112</strain>
    </source>
</reference>
<dbReference type="PROSITE" id="PS50072">
    <property type="entry name" value="CSA_PPIASE_2"/>
    <property type="match status" value="1"/>
</dbReference>
<gene>
    <name evidence="6" type="ORF">THRCLA_01717</name>
</gene>
<dbReference type="InterPro" id="IPR002130">
    <property type="entry name" value="Cyclophilin-type_PPIase_dom"/>
</dbReference>
<sequence length="211" mass="22538">MRSQVIGCVAPMRAGARGWGWYHRALAKMNAPKAAAKGYDFAVPSPEQARPRAFFNVQIGNTEPEKVVVEIASDIVPKTAANFMSLCAGENGIGYKNTPFHTIQKNQYVTGGDIVAGNGTGNQSSFGGYFADENFALRFTEAGVLGMANAGVNTNGSQFFITLQAMPHLDGRNVAFGKVVEGLDVVRKVESVYCVKGKPLTEVKVVDCGLL</sequence>
<dbReference type="EMBL" id="JNBS01000364">
    <property type="protein sequence ID" value="OQS06238.1"/>
    <property type="molecule type" value="Genomic_DNA"/>
</dbReference>
<organism evidence="6 7">
    <name type="scientific">Thraustotheca clavata</name>
    <dbReference type="NCBI Taxonomy" id="74557"/>
    <lineage>
        <taxon>Eukaryota</taxon>
        <taxon>Sar</taxon>
        <taxon>Stramenopiles</taxon>
        <taxon>Oomycota</taxon>
        <taxon>Saprolegniomycetes</taxon>
        <taxon>Saprolegniales</taxon>
        <taxon>Achlyaceae</taxon>
        <taxon>Thraustotheca</taxon>
    </lineage>
</organism>
<keyword evidence="2 4" id="KW-0697">Rotamase</keyword>
<dbReference type="PANTHER" id="PTHR11071">
    <property type="entry name" value="PEPTIDYL-PROLYL CIS-TRANS ISOMERASE"/>
    <property type="match status" value="1"/>
</dbReference>
<dbReference type="FunFam" id="2.40.100.10:FF:000025">
    <property type="entry name" value="Peptidyl-prolyl cis-trans isomerase CYP19-2"/>
    <property type="match status" value="1"/>
</dbReference>
<dbReference type="Gene3D" id="2.40.100.10">
    <property type="entry name" value="Cyclophilin-like"/>
    <property type="match status" value="1"/>
</dbReference>
<protein>
    <recommendedName>
        <fullName evidence="4">Peptidyl-prolyl cis-trans isomerase</fullName>
        <shortName evidence="4">PPIase</shortName>
        <ecNumber evidence="4">5.2.1.8</ecNumber>
    </recommendedName>
</protein>
<dbReference type="GO" id="GO:0016018">
    <property type="term" value="F:cyclosporin A binding"/>
    <property type="evidence" value="ECO:0007669"/>
    <property type="project" value="TreeGrafter"/>
</dbReference>
<dbReference type="AlphaFoldDB" id="A0A1W0A7N9"/>